<protein>
    <submittedName>
        <fullName evidence="3">Uncharacterized protein</fullName>
    </submittedName>
</protein>
<keyword evidence="2" id="KW-1133">Transmembrane helix</keyword>
<dbReference type="STRING" id="1797785.A3B45_02785"/>
<accession>A0A1F5KTI5</accession>
<comment type="caution">
    <text evidence="3">The sequence shown here is derived from an EMBL/GenBank/DDBJ whole genome shotgun (WGS) entry which is preliminary data.</text>
</comment>
<evidence type="ECO:0000313" key="4">
    <source>
        <dbReference type="Proteomes" id="UP000178565"/>
    </source>
</evidence>
<evidence type="ECO:0000256" key="1">
    <source>
        <dbReference type="SAM" id="MobiDB-lite"/>
    </source>
</evidence>
<dbReference type="SUPFAM" id="SSF101898">
    <property type="entry name" value="NHL repeat"/>
    <property type="match status" value="1"/>
</dbReference>
<organism evidence="3 4">
    <name type="scientific">Candidatus Daviesbacteria bacterium RIFCSPLOWO2_01_FULL_39_12</name>
    <dbReference type="NCBI Taxonomy" id="1797785"/>
    <lineage>
        <taxon>Bacteria</taxon>
        <taxon>Candidatus Daviesiibacteriota</taxon>
    </lineage>
</organism>
<dbReference type="Gene3D" id="2.120.10.30">
    <property type="entry name" value="TolB, C-terminal domain"/>
    <property type="match status" value="1"/>
</dbReference>
<evidence type="ECO:0000256" key="2">
    <source>
        <dbReference type="SAM" id="Phobius"/>
    </source>
</evidence>
<dbReference type="AlphaFoldDB" id="A0A1F5KTI5"/>
<name>A0A1F5KTI5_9BACT</name>
<dbReference type="EMBL" id="MFDM01000011">
    <property type="protein sequence ID" value="OGE43931.1"/>
    <property type="molecule type" value="Genomic_DNA"/>
</dbReference>
<keyword evidence="2" id="KW-0472">Membrane</keyword>
<sequence>MKLKYAQVIGLNTDQKAAQTIFNSQDEENAFLAILQLGCDDAFTRGRQTLIEAADFYFDFDGSPAQKLVATFEETQKKFQDAESQLLLAAISGKVLYLIAQGEVAAFLKREGKISDLLSLGSPKQLISGFLNEMDKVLLSTKSFSLELGEDLSKSLDTTPEEFEQDLSDKVGTLDSASGEMAALLIETQKTESSEGVGLATEDQSTAQVSEDEIPEAEVSTKAPRSWPSIKLATIILSKIFQKFPSSGRSRLVLAVILIVIIGAGIGLKFIKDSNAKQETVFKNALTEAENNLNTAKSLQSLNPSEARAKLESAKSNLNKATAIKPKDSRAQKLKEQIESESDSILQQFQTQNFPEFLDLNLIKKDFQATNLTLSGGNLLLLDPIQKSLVSINLDKKSNQIIAGTDQIGEGLKAALSDSLAFVYSKDKGVLKIDITNQKVTTVAKPDENWGQVITLMPFSSNVYLLDSSKNKIWKYVPTAGGYSEKREYLTSGTEVDLSKAVAMQIDSAIYALTSDGQILKFLRGAKDNFTYEGLDKGVKDPKSFFVSSDSENLYVLDSGNQRLLILTKTGSYKGQIEGEKFGSATDLVVDEKGKKVYLLEGSKIYSVDLK</sequence>
<evidence type="ECO:0000313" key="3">
    <source>
        <dbReference type="EMBL" id="OGE43931.1"/>
    </source>
</evidence>
<feature type="region of interest" description="Disordered" evidence="1">
    <location>
        <begin position="195"/>
        <end position="221"/>
    </location>
</feature>
<reference evidence="3 4" key="1">
    <citation type="journal article" date="2016" name="Nat. Commun.">
        <title>Thousands of microbial genomes shed light on interconnected biogeochemical processes in an aquifer system.</title>
        <authorList>
            <person name="Anantharaman K."/>
            <person name="Brown C.T."/>
            <person name="Hug L.A."/>
            <person name="Sharon I."/>
            <person name="Castelle C.J."/>
            <person name="Probst A.J."/>
            <person name="Thomas B.C."/>
            <person name="Singh A."/>
            <person name="Wilkins M.J."/>
            <person name="Karaoz U."/>
            <person name="Brodie E.L."/>
            <person name="Williams K.H."/>
            <person name="Hubbard S.S."/>
            <person name="Banfield J.F."/>
        </authorList>
    </citation>
    <scope>NUCLEOTIDE SEQUENCE [LARGE SCALE GENOMIC DNA]</scope>
</reference>
<gene>
    <name evidence="3" type="ORF">A3B45_02785</name>
</gene>
<proteinExistence type="predicted"/>
<dbReference type="InterPro" id="IPR011042">
    <property type="entry name" value="6-blade_b-propeller_TolB-like"/>
</dbReference>
<feature type="transmembrane region" description="Helical" evidence="2">
    <location>
        <begin position="252"/>
        <end position="271"/>
    </location>
</feature>
<dbReference type="Proteomes" id="UP000178565">
    <property type="component" value="Unassembled WGS sequence"/>
</dbReference>
<keyword evidence="2" id="KW-0812">Transmembrane</keyword>